<evidence type="ECO:0000256" key="1">
    <source>
        <dbReference type="SAM" id="MobiDB-lite"/>
    </source>
</evidence>
<proteinExistence type="predicted"/>
<feature type="compositionally biased region" description="Low complexity" evidence="1">
    <location>
        <begin position="394"/>
        <end position="411"/>
    </location>
</feature>
<accession>A0A8H6Z7Q2</accession>
<feature type="compositionally biased region" description="Pro residues" evidence="1">
    <location>
        <begin position="374"/>
        <end position="393"/>
    </location>
</feature>
<dbReference type="AlphaFoldDB" id="A0A8H6Z7Q2"/>
<dbReference type="Proteomes" id="UP000623467">
    <property type="component" value="Unassembled WGS sequence"/>
</dbReference>
<feature type="region of interest" description="Disordered" evidence="1">
    <location>
        <begin position="48"/>
        <end position="80"/>
    </location>
</feature>
<name>A0A8H6Z7Q2_9AGAR</name>
<reference evidence="2" key="1">
    <citation type="submission" date="2020-05" db="EMBL/GenBank/DDBJ databases">
        <title>Mycena genomes resolve the evolution of fungal bioluminescence.</title>
        <authorList>
            <person name="Tsai I.J."/>
        </authorList>
    </citation>
    <scope>NUCLEOTIDE SEQUENCE</scope>
    <source>
        <strain evidence="2">160909Yilan</strain>
    </source>
</reference>
<comment type="caution">
    <text evidence="2">The sequence shown here is derived from an EMBL/GenBank/DDBJ whole genome shotgun (WGS) entry which is preliminary data.</text>
</comment>
<feature type="region of interest" description="Disordered" evidence="1">
    <location>
        <begin position="367"/>
        <end position="442"/>
    </location>
</feature>
<gene>
    <name evidence="2" type="ORF">MSAN_00770700</name>
</gene>
<dbReference type="EMBL" id="JACAZH010000004">
    <property type="protein sequence ID" value="KAF7371346.1"/>
    <property type="molecule type" value="Genomic_DNA"/>
</dbReference>
<evidence type="ECO:0000313" key="2">
    <source>
        <dbReference type="EMBL" id="KAF7371346.1"/>
    </source>
</evidence>
<evidence type="ECO:0000313" key="3">
    <source>
        <dbReference type="Proteomes" id="UP000623467"/>
    </source>
</evidence>
<feature type="compositionally biased region" description="Basic and acidic residues" evidence="1">
    <location>
        <begin position="96"/>
        <end position="108"/>
    </location>
</feature>
<feature type="region of interest" description="Disordered" evidence="1">
    <location>
        <begin position="95"/>
        <end position="142"/>
    </location>
</feature>
<protein>
    <submittedName>
        <fullName evidence="2">Uncharacterized protein</fullName>
    </submittedName>
</protein>
<sequence length="534" mass="58000">MDGDYHMDEDPPLSFVRTTTESVSRKLAMEVDVEEHIHTGSMFGKITHLVFEEEEESDSESSKSADPIIPRKPSCDLSSRATSVCSSAAVAAELLSEQREQSDSESSKSAHPRAPSVSSLISQDDPPPSRPPKRCRVQSESQSNILNNRLSGTRHLYPFGVPLPPILRDMDAYEFCLPDFVFEPAPAKPKIRLCDQTSIQEPEQERAETIGSHPLPDNDNSVATSKSNPIIRTKTGVWERPIEAFGVALPDMLLHDYKTPPVDFELPSAFVAIAKAAALSKSIAQTTPIPRPAVASYYRSDPTFRAYMPATLQQSPHPQAQSQPQRPYNGLVWLYPDGQRWTSWYAEGAVVPMNARALSGVVPVPVPASSVSAPQPPRPAPIPHSAPVQPSPSIPISISISTFTSPSAPRRSAPPPAHVSAKSRTAIASKPPAPRPARASAKPTTAFGVPLPAFLLDPPPSSSSTSGSASHEHENEFHIPDFLLTIATLRNTRGGYGYGRRTEAFGVPLPEVLLKFQETPSEFVLPEEFGVRES</sequence>
<keyword evidence="3" id="KW-1185">Reference proteome</keyword>
<dbReference type="OrthoDB" id="3070600at2759"/>
<organism evidence="2 3">
    <name type="scientific">Mycena sanguinolenta</name>
    <dbReference type="NCBI Taxonomy" id="230812"/>
    <lineage>
        <taxon>Eukaryota</taxon>
        <taxon>Fungi</taxon>
        <taxon>Dikarya</taxon>
        <taxon>Basidiomycota</taxon>
        <taxon>Agaricomycotina</taxon>
        <taxon>Agaricomycetes</taxon>
        <taxon>Agaricomycetidae</taxon>
        <taxon>Agaricales</taxon>
        <taxon>Marasmiineae</taxon>
        <taxon>Mycenaceae</taxon>
        <taxon>Mycena</taxon>
    </lineage>
</organism>